<keyword evidence="2" id="KW-0472">Membrane</keyword>
<gene>
    <name evidence="3" type="ORF">EMPS_10157</name>
</gene>
<evidence type="ECO:0000256" key="1">
    <source>
        <dbReference type="SAM" id="MobiDB-lite"/>
    </source>
</evidence>
<sequence length="233" mass="25426">MAVTIDHLRRIAGTAGFLSFVCFCLDCYRTNRVQTSIGYFVAVFLADIWGFIPYLLLSLGKRSYGGVKPAPVQQKRGQQIFWRLVFLVLSLIAPCMELANTAAINRDYKLLSMSPSTAAQMPGNIYNMAYDNAAVACWGKFGSDLKAAAKMSPQTNEVVGICGAMQARTIIMLIVSLLVLVELVLYARSNIGSAAWVQEEMEKRPSNTAAAETIEMGPSTQNPDLERGVVQAA</sequence>
<comment type="caution">
    <text evidence="3">The sequence shown here is derived from an EMBL/GenBank/DDBJ whole genome shotgun (WGS) entry which is preliminary data.</text>
</comment>
<keyword evidence="2" id="KW-0812">Transmembrane</keyword>
<accession>A0A9P3M0Z7</accession>
<protein>
    <submittedName>
        <fullName evidence="3">Uncharacterized protein</fullName>
    </submittedName>
</protein>
<dbReference type="EMBL" id="BQFW01000014">
    <property type="protein sequence ID" value="GJJ77798.1"/>
    <property type="molecule type" value="Genomic_DNA"/>
</dbReference>
<feature type="transmembrane region" description="Helical" evidence="2">
    <location>
        <begin position="37"/>
        <end position="59"/>
    </location>
</feature>
<feature type="region of interest" description="Disordered" evidence="1">
    <location>
        <begin position="206"/>
        <end position="233"/>
    </location>
</feature>
<feature type="transmembrane region" description="Helical" evidence="2">
    <location>
        <begin position="169"/>
        <end position="187"/>
    </location>
</feature>
<dbReference type="Proteomes" id="UP000827284">
    <property type="component" value="Unassembled WGS sequence"/>
</dbReference>
<keyword evidence="2" id="KW-1133">Transmembrane helix</keyword>
<reference evidence="3" key="1">
    <citation type="submission" date="2021-11" db="EMBL/GenBank/DDBJ databases">
        <authorList>
            <person name="Herlambang A."/>
            <person name="Guo Y."/>
            <person name="Takashima Y."/>
            <person name="Nishizawa T."/>
        </authorList>
    </citation>
    <scope>NUCLEOTIDE SEQUENCE</scope>
    <source>
        <strain evidence="3">E1425</strain>
    </source>
</reference>
<keyword evidence="4" id="KW-1185">Reference proteome</keyword>
<reference evidence="3" key="2">
    <citation type="journal article" date="2022" name="Microbiol. Resour. Announc.">
        <title>Whole-Genome Sequence of Entomortierella parvispora E1425, a Mucoromycotan Fungus Associated with Burkholderiaceae-Related Endosymbiotic Bacteria.</title>
        <authorList>
            <person name="Herlambang A."/>
            <person name="Guo Y."/>
            <person name="Takashima Y."/>
            <person name="Narisawa K."/>
            <person name="Ohta H."/>
            <person name="Nishizawa T."/>
        </authorList>
    </citation>
    <scope>NUCLEOTIDE SEQUENCE</scope>
    <source>
        <strain evidence="3">E1425</strain>
    </source>
</reference>
<dbReference type="OrthoDB" id="10561162at2759"/>
<organism evidence="3 4">
    <name type="scientific">Entomortierella parvispora</name>
    <dbReference type="NCBI Taxonomy" id="205924"/>
    <lineage>
        <taxon>Eukaryota</taxon>
        <taxon>Fungi</taxon>
        <taxon>Fungi incertae sedis</taxon>
        <taxon>Mucoromycota</taxon>
        <taxon>Mortierellomycotina</taxon>
        <taxon>Mortierellomycetes</taxon>
        <taxon>Mortierellales</taxon>
        <taxon>Mortierellaceae</taxon>
        <taxon>Entomortierella</taxon>
    </lineage>
</organism>
<name>A0A9P3M0Z7_9FUNG</name>
<evidence type="ECO:0000256" key="2">
    <source>
        <dbReference type="SAM" id="Phobius"/>
    </source>
</evidence>
<dbReference type="AlphaFoldDB" id="A0A9P3M0Z7"/>
<proteinExistence type="predicted"/>
<evidence type="ECO:0000313" key="3">
    <source>
        <dbReference type="EMBL" id="GJJ77798.1"/>
    </source>
</evidence>
<feature type="transmembrane region" description="Helical" evidence="2">
    <location>
        <begin position="80"/>
        <end position="104"/>
    </location>
</feature>
<evidence type="ECO:0000313" key="4">
    <source>
        <dbReference type="Proteomes" id="UP000827284"/>
    </source>
</evidence>